<reference evidence="3 4" key="1">
    <citation type="journal article" date="2015" name="Genome Biol. Evol.">
        <title>Characterization of Three Mycobacterium spp. with Potential Use in Bioremediation by Genome Sequencing and Comparative Genomics.</title>
        <authorList>
            <person name="Das S."/>
            <person name="Pettersson B.M."/>
            <person name="Behra P.R."/>
            <person name="Ramesh M."/>
            <person name="Dasgupta S."/>
            <person name="Bhattacharya A."/>
            <person name="Kirsebom L.A."/>
        </authorList>
    </citation>
    <scope>NUCLEOTIDE SEQUENCE [LARGE SCALE GENOMIC DNA]</scope>
    <source>
        <strain evidence="3 4">DSM 44219</strain>
    </source>
</reference>
<dbReference type="EMBL" id="JYNX01000029">
    <property type="protein sequence ID" value="KMO82126.1"/>
    <property type="molecule type" value="Genomic_DNA"/>
</dbReference>
<dbReference type="Gene3D" id="3.30.70.270">
    <property type="match status" value="1"/>
</dbReference>
<dbReference type="Proteomes" id="UP000036176">
    <property type="component" value="Unassembled WGS sequence"/>
</dbReference>
<dbReference type="EC" id="2.7.7.65" evidence="3"/>
<dbReference type="PATRIC" id="fig|1800.3.peg.1647"/>
<sequence length="329" mass="34816">MTVRRKGLPMGFAAGLQRRMLLGYLAVLLALYASVAVSSWDLASAFGERISAVLCLLGLALAVRAPMGGARYVLALLCLCAAPVAAMPFHVYDSAQVWAVIPAMFSAIYIRAWHRPVPARAAAAGIAAATCLGLAVAPAPAPWGWYGMFTVCIMASAEIVGVLHATLYEAALRDPLTGAWNRTGVERHAAELMARAARRSEPVAVIALDIDDFKGLNDRAGHAAGDRALAHLVRDWGPRLPDQAVVGRLGGDEFVVVLMGHDASRAVDLARDLASAGPVKVSAGTAVGHPVDARSLEALIARADRDLYRVKRERKAQSDGSAVDAQREE</sequence>
<dbReference type="RefSeq" id="WP_082162103.1">
    <property type="nucleotide sequence ID" value="NZ_JYNX01000029.1"/>
</dbReference>
<dbReference type="GO" id="GO:0043709">
    <property type="term" value="P:cell adhesion involved in single-species biofilm formation"/>
    <property type="evidence" value="ECO:0007669"/>
    <property type="project" value="TreeGrafter"/>
</dbReference>
<dbReference type="GO" id="GO:1902201">
    <property type="term" value="P:negative regulation of bacterial-type flagellum-dependent cell motility"/>
    <property type="evidence" value="ECO:0007669"/>
    <property type="project" value="TreeGrafter"/>
</dbReference>
<name>A0A0J6ZBS1_MYCCU</name>
<accession>A0A0J6ZBS1</accession>
<feature type="transmembrane region" description="Helical" evidence="1">
    <location>
        <begin position="46"/>
        <end position="63"/>
    </location>
</feature>
<feature type="domain" description="GGDEF" evidence="2">
    <location>
        <begin position="201"/>
        <end position="325"/>
    </location>
</feature>
<keyword evidence="1" id="KW-0812">Transmembrane</keyword>
<keyword evidence="3" id="KW-0808">Transferase</keyword>
<proteinExistence type="predicted"/>
<dbReference type="Pfam" id="PF00990">
    <property type="entry name" value="GGDEF"/>
    <property type="match status" value="1"/>
</dbReference>
<gene>
    <name evidence="3" type="primary">yedQ</name>
    <name evidence="3" type="ORF">MCHUDSM44219_01635</name>
</gene>
<dbReference type="CDD" id="cd01949">
    <property type="entry name" value="GGDEF"/>
    <property type="match status" value="1"/>
</dbReference>
<protein>
    <submittedName>
        <fullName evidence="3">Putative diguanylate cyclase YedQ</fullName>
        <ecNumber evidence="3">2.7.7.65</ecNumber>
    </submittedName>
</protein>
<keyword evidence="3" id="KW-0548">Nucleotidyltransferase</keyword>
<feature type="transmembrane region" description="Helical" evidence="1">
    <location>
        <begin position="70"/>
        <end position="89"/>
    </location>
</feature>
<dbReference type="GO" id="GO:0005886">
    <property type="term" value="C:plasma membrane"/>
    <property type="evidence" value="ECO:0007669"/>
    <property type="project" value="TreeGrafter"/>
</dbReference>
<dbReference type="GO" id="GO:0052621">
    <property type="term" value="F:diguanylate cyclase activity"/>
    <property type="evidence" value="ECO:0007669"/>
    <property type="project" value="UniProtKB-EC"/>
</dbReference>
<dbReference type="InterPro" id="IPR050469">
    <property type="entry name" value="Diguanylate_Cyclase"/>
</dbReference>
<dbReference type="PANTHER" id="PTHR45138">
    <property type="entry name" value="REGULATORY COMPONENTS OF SENSORY TRANSDUCTION SYSTEM"/>
    <property type="match status" value="1"/>
</dbReference>
<evidence type="ECO:0000313" key="3">
    <source>
        <dbReference type="EMBL" id="KMO82126.1"/>
    </source>
</evidence>
<dbReference type="PANTHER" id="PTHR45138:SF9">
    <property type="entry name" value="DIGUANYLATE CYCLASE DGCM-RELATED"/>
    <property type="match status" value="1"/>
</dbReference>
<evidence type="ECO:0000259" key="2">
    <source>
        <dbReference type="PROSITE" id="PS50887"/>
    </source>
</evidence>
<dbReference type="InterPro" id="IPR000160">
    <property type="entry name" value="GGDEF_dom"/>
</dbReference>
<feature type="transmembrane region" description="Helical" evidence="1">
    <location>
        <begin position="95"/>
        <end position="112"/>
    </location>
</feature>
<dbReference type="SMART" id="SM00267">
    <property type="entry name" value="GGDEF"/>
    <property type="match status" value="1"/>
</dbReference>
<dbReference type="InterPro" id="IPR029787">
    <property type="entry name" value="Nucleotide_cyclase"/>
</dbReference>
<organism evidence="3 4">
    <name type="scientific">Mycolicibacterium chubuense</name>
    <name type="common">Mycobacterium chubuense</name>
    <dbReference type="NCBI Taxonomy" id="1800"/>
    <lineage>
        <taxon>Bacteria</taxon>
        <taxon>Bacillati</taxon>
        <taxon>Actinomycetota</taxon>
        <taxon>Actinomycetes</taxon>
        <taxon>Mycobacteriales</taxon>
        <taxon>Mycobacteriaceae</taxon>
        <taxon>Mycolicibacterium</taxon>
    </lineage>
</organism>
<dbReference type="InterPro" id="IPR043128">
    <property type="entry name" value="Rev_trsase/Diguanyl_cyclase"/>
</dbReference>
<dbReference type="OrthoDB" id="23692at2"/>
<dbReference type="NCBIfam" id="TIGR00254">
    <property type="entry name" value="GGDEF"/>
    <property type="match status" value="1"/>
</dbReference>
<dbReference type="PROSITE" id="PS50887">
    <property type="entry name" value="GGDEF"/>
    <property type="match status" value="1"/>
</dbReference>
<feature type="transmembrane region" description="Helical" evidence="1">
    <location>
        <begin position="21"/>
        <end position="40"/>
    </location>
</feature>
<comment type="caution">
    <text evidence="3">The sequence shown here is derived from an EMBL/GenBank/DDBJ whole genome shotgun (WGS) entry which is preliminary data.</text>
</comment>
<keyword evidence="1" id="KW-0472">Membrane</keyword>
<keyword evidence="4" id="KW-1185">Reference proteome</keyword>
<evidence type="ECO:0000256" key="1">
    <source>
        <dbReference type="SAM" id="Phobius"/>
    </source>
</evidence>
<dbReference type="AlphaFoldDB" id="A0A0J6ZBS1"/>
<evidence type="ECO:0000313" key="4">
    <source>
        <dbReference type="Proteomes" id="UP000036176"/>
    </source>
</evidence>
<keyword evidence="1" id="KW-1133">Transmembrane helix</keyword>
<feature type="transmembrane region" description="Helical" evidence="1">
    <location>
        <begin position="119"/>
        <end position="137"/>
    </location>
</feature>
<dbReference type="SUPFAM" id="SSF55073">
    <property type="entry name" value="Nucleotide cyclase"/>
    <property type="match status" value="1"/>
</dbReference>